<dbReference type="Proteomes" id="UP000817658">
    <property type="component" value="Chromosome 1"/>
</dbReference>
<name>A0A0P0V1E4_ORYSJ</name>
<reference evidence="3" key="3">
    <citation type="journal article" date="2008" name="Nucleic Acids Res.">
        <title>The rice annotation project database (RAP-DB): 2008 update.</title>
        <authorList>
            <consortium name="The rice annotation project (RAP)"/>
        </authorList>
    </citation>
    <scope>GENOME REANNOTATION</scope>
    <source>
        <strain evidence="3">cv. Nipponbare</strain>
    </source>
</reference>
<protein>
    <submittedName>
        <fullName evidence="2">Uncharacterized protein</fullName>
    </submittedName>
</protein>
<gene>
    <name evidence="2" type="ORF">B1146F03.37</name>
    <name evidence="1" type="ORF">P0475H04.4</name>
</gene>
<dbReference type="EMBL" id="AP003206">
    <property type="protein sequence ID" value="BAD45039.1"/>
    <property type="molecule type" value="Genomic_DNA"/>
</dbReference>
<dbReference type="EMBL" id="AP002871">
    <property type="protein sequence ID" value="BAD44896.1"/>
    <property type="molecule type" value="Genomic_DNA"/>
</dbReference>
<proteinExistence type="predicted"/>
<evidence type="ECO:0000313" key="3">
    <source>
        <dbReference type="Proteomes" id="UP000000763"/>
    </source>
</evidence>
<dbReference type="Proteomes" id="UP000000763">
    <property type="component" value="Chromosome 1"/>
</dbReference>
<reference evidence="2" key="1">
    <citation type="journal article" date="2002" name="Nature">
        <title>The genome sequence and structure of rice chromosome 1.</title>
        <authorList>
            <person name="Sasaki T."/>
            <person name="Matsumoto T."/>
            <person name="Yamamoto K."/>
            <person name="Sakata K."/>
            <person name="Baba T."/>
            <person name="Katayose Y."/>
            <person name="Wu J."/>
            <person name="Niimura Y."/>
            <person name="Cheng Z."/>
            <person name="Nagamura Y."/>
            <person name="Antonio B.A."/>
            <person name="Kanamori H."/>
            <person name="Hosokawa S."/>
            <person name="Masukawa M."/>
            <person name="Arikawa K."/>
            <person name="Chiden Y."/>
            <person name="Hayashi M."/>
            <person name="Okamoto M."/>
            <person name="Ando T."/>
            <person name="Aoki H."/>
            <person name="Arita K."/>
            <person name="Hamada M."/>
            <person name="Harada C."/>
            <person name="Hijishita S."/>
            <person name="Honda M."/>
            <person name="Ichikawa Y."/>
            <person name="Idonuma A."/>
            <person name="Iijima M."/>
            <person name="Ikeda M."/>
            <person name="Ikeno M."/>
            <person name="Itoh S."/>
            <person name="Itoh T."/>
            <person name="Itoh Y."/>
            <person name="Itoh Y."/>
            <person name="Iwabuchi A."/>
            <person name="Kamiya K."/>
            <person name="Karasawa W."/>
            <person name="Katagiri S."/>
            <person name="Kikuta A."/>
            <person name="Kobayashi N."/>
            <person name="Kono I."/>
            <person name="Machita K."/>
            <person name="Maehara T."/>
            <person name="Mizuno H."/>
            <person name="Mizubayashi T."/>
            <person name="Mukai Y."/>
            <person name="Nagasaki H."/>
            <person name="Nakashima M."/>
            <person name="Nakama Y."/>
            <person name="Nakamichi Y."/>
            <person name="Nakamura M."/>
            <person name="Namiki N."/>
            <person name="Negishi M."/>
            <person name="Ohta I."/>
            <person name="Ono N."/>
            <person name="Saji S."/>
            <person name="Sakai K."/>
            <person name="Shibata M."/>
            <person name="Shimokawa T."/>
            <person name="Shomura A."/>
            <person name="Song J."/>
            <person name="Takazaki Y."/>
            <person name="Terasawa K."/>
            <person name="Tsuji K."/>
            <person name="Waki K."/>
            <person name="Yamagata H."/>
            <person name="Yamane H."/>
            <person name="Yoshiki S."/>
            <person name="Yoshihara R."/>
            <person name="Yukawa K."/>
            <person name="Zhong H."/>
            <person name="Iwama H."/>
            <person name="Endo T."/>
            <person name="Ito H."/>
            <person name="Hahn J.H."/>
            <person name="Kim H.I."/>
            <person name="Eun M.Y."/>
            <person name="Yano M."/>
            <person name="Jiang J."/>
            <person name="Gojobori T."/>
        </authorList>
    </citation>
    <scope>NUCLEOTIDE SEQUENCE</scope>
</reference>
<accession>A0A0P0V1E4</accession>
<sequence>MANLEEHSMLLVAIYNRFVELYLTCGDIASTRALLNTFPTKRHVVSCIAIVTGHARPEFLDEAILMFFGRSGHCFLHDHGDGNARQFMDEHMLLFFTTVDDRRVSINILGMRAD</sequence>
<organism evidence="2">
    <name type="scientific">Oryza sativa subsp. japonica</name>
    <name type="common">Rice</name>
    <dbReference type="NCBI Taxonomy" id="39947"/>
    <lineage>
        <taxon>Eukaryota</taxon>
        <taxon>Viridiplantae</taxon>
        <taxon>Streptophyta</taxon>
        <taxon>Embryophyta</taxon>
        <taxon>Tracheophyta</taxon>
        <taxon>Spermatophyta</taxon>
        <taxon>Magnoliopsida</taxon>
        <taxon>Liliopsida</taxon>
        <taxon>Poales</taxon>
        <taxon>Poaceae</taxon>
        <taxon>BOP clade</taxon>
        <taxon>Oryzoideae</taxon>
        <taxon>Oryzeae</taxon>
        <taxon>Oryzinae</taxon>
        <taxon>Oryza</taxon>
        <taxon>Oryza sativa</taxon>
    </lineage>
</organism>
<evidence type="ECO:0000313" key="2">
    <source>
        <dbReference type="EMBL" id="BAD45039.1"/>
    </source>
</evidence>
<reference evidence="3" key="2">
    <citation type="journal article" date="2005" name="Nature">
        <title>The map-based sequence of the rice genome.</title>
        <authorList>
            <consortium name="International rice genome sequencing project (IRGSP)"/>
            <person name="Matsumoto T."/>
            <person name="Wu J."/>
            <person name="Kanamori H."/>
            <person name="Katayose Y."/>
            <person name="Fujisawa M."/>
            <person name="Namiki N."/>
            <person name="Mizuno H."/>
            <person name="Yamamoto K."/>
            <person name="Antonio B.A."/>
            <person name="Baba T."/>
            <person name="Sakata K."/>
            <person name="Nagamura Y."/>
            <person name="Aoki H."/>
            <person name="Arikawa K."/>
            <person name="Arita K."/>
            <person name="Bito T."/>
            <person name="Chiden Y."/>
            <person name="Fujitsuka N."/>
            <person name="Fukunaka R."/>
            <person name="Hamada M."/>
            <person name="Harada C."/>
            <person name="Hayashi A."/>
            <person name="Hijishita S."/>
            <person name="Honda M."/>
            <person name="Hosokawa S."/>
            <person name="Ichikawa Y."/>
            <person name="Idonuma A."/>
            <person name="Iijima M."/>
            <person name="Ikeda M."/>
            <person name="Ikeno M."/>
            <person name="Ito K."/>
            <person name="Ito S."/>
            <person name="Ito T."/>
            <person name="Ito Y."/>
            <person name="Ito Y."/>
            <person name="Iwabuchi A."/>
            <person name="Kamiya K."/>
            <person name="Karasawa W."/>
            <person name="Kurita K."/>
            <person name="Katagiri S."/>
            <person name="Kikuta A."/>
            <person name="Kobayashi H."/>
            <person name="Kobayashi N."/>
            <person name="Machita K."/>
            <person name="Maehara T."/>
            <person name="Masukawa M."/>
            <person name="Mizubayashi T."/>
            <person name="Mukai Y."/>
            <person name="Nagasaki H."/>
            <person name="Nagata Y."/>
            <person name="Naito S."/>
            <person name="Nakashima M."/>
            <person name="Nakama Y."/>
            <person name="Nakamichi Y."/>
            <person name="Nakamura M."/>
            <person name="Meguro A."/>
            <person name="Negishi M."/>
            <person name="Ohta I."/>
            <person name="Ohta T."/>
            <person name="Okamoto M."/>
            <person name="Ono N."/>
            <person name="Saji S."/>
            <person name="Sakaguchi M."/>
            <person name="Sakai K."/>
            <person name="Shibata M."/>
            <person name="Shimokawa T."/>
            <person name="Song J."/>
            <person name="Takazaki Y."/>
            <person name="Terasawa K."/>
            <person name="Tsugane M."/>
            <person name="Tsuji K."/>
            <person name="Ueda S."/>
            <person name="Waki K."/>
            <person name="Yamagata H."/>
            <person name="Yamamoto M."/>
            <person name="Yamamoto S."/>
            <person name="Yamane H."/>
            <person name="Yoshiki S."/>
            <person name="Yoshihara R."/>
            <person name="Yukawa K."/>
            <person name="Zhong H."/>
            <person name="Yano M."/>
            <person name="Yuan Q."/>
            <person name="Ouyang S."/>
            <person name="Liu J."/>
            <person name="Jones K.M."/>
            <person name="Gansberger K."/>
            <person name="Moffat K."/>
            <person name="Hill J."/>
            <person name="Bera J."/>
            <person name="Fadrosh D."/>
            <person name="Jin S."/>
            <person name="Johri S."/>
            <person name="Kim M."/>
            <person name="Overton L."/>
            <person name="Reardon M."/>
            <person name="Tsitrin T."/>
            <person name="Vuong H."/>
            <person name="Weaver B."/>
            <person name="Ciecko A."/>
            <person name="Tallon L."/>
            <person name="Jackson J."/>
            <person name="Pai G."/>
            <person name="Aken S.V."/>
            <person name="Utterback T."/>
            <person name="Reidmuller S."/>
            <person name="Feldblyum T."/>
            <person name="Hsiao J."/>
            <person name="Zismann V."/>
            <person name="Iobst S."/>
            <person name="de Vazeille A.R."/>
            <person name="Buell C.R."/>
            <person name="Ying K."/>
            <person name="Li Y."/>
            <person name="Lu T."/>
            <person name="Huang Y."/>
            <person name="Zhao Q."/>
            <person name="Feng Q."/>
            <person name="Zhang L."/>
            <person name="Zhu J."/>
            <person name="Weng Q."/>
            <person name="Mu J."/>
            <person name="Lu Y."/>
            <person name="Fan D."/>
            <person name="Liu Y."/>
            <person name="Guan J."/>
            <person name="Zhang Y."/>
            <person name="Yu S."/>
            <person name="Liu X."/>
            <person name="Zhang Y."/>
            <person name="Hong G."/>
            <person name="Han B."/>
            <person name="Choisne N."/>
            <person name="Demange N."/>
            <person name="Orjeda G."/>
            <person name="Samain S."/>
            <person name="Cattolico L."/>
            <person name="Pelletier E."/>
            <person name="Couloux A."/>
            <person name="Segurens B."/>
            <person name="Wincker P."/>
            <person name="D'Hont A."/>
            <person name="Scarpelli C."/>
            <person name="Weissenbach J."/>
            <person name="Salanoubat M."/>
            <person name="Quetier F."/>
            <person name="Yu Y."/>
            <person name="Kim H.R."/>
            <person name="Rambo T."/>
            <person name="Currie J."/>
            <person name="Collura K."/>
            <person name="Luo M."/>
            <person name="Yang T."/>
            <person name="Ammiraju J.S.S."/>
            <person name="Engler F."/>
            <person name="Soderlund C."/>
            <person name="Wing R.A."/>
            <person name="Palmer L.E."/>
            <person name="de la Bastide M."/>
            <person name="Spiegel L."/>
            <person name="Nascimento L."/>
            <person name="Zutavern T."/>
            <person name="O'Shaughnessy A."/>
            <person name="Dike S."/>
            <person name="Dedhia N."/>
            <person name="Preston R."/>
            <person name="Balija V."/>
            <person name="McCombie W.R."/>
            <person name="Chow T."/>
            <person name="Chen H."/>
            <person name="Chung M."/>
            <person name="Chen C."/>
            <person name="Shaw J."/>
            <person name="Wu H."/>
            <person name="Hsiao K."/>
            <person name="Chao Y."/>
            <person name="Chu M."/>
            <person name="Cheng C."/>
            <person name="Hour A."/>
            <person name="Lee P."/>
            <person name="Lin S."/>
            <person name="Lin Y."/>
            <person name="Liou J."/>
            <person name="Liu S."/>
            <person name="Hsing Y."/>
            <person name="Raghuvanshi S."/>
            <person name="Mohanty A."/>
            <person name="Bharti A.K."/>
            <person name="Gaur A."/>
            <person name="Gupta V."/>
            <person name="Kumar D."/>
            <person name="Ravi V."/>
            <person name="Vij S."/>
            <person name="Kapur A."/>
            <person name="Khurana P."/>
            <person name="Khurana P."/>
            <person name="Khurana J.P."/>
            <person name="Tyagi A.K."/>
            <person name="Gaikwad K."/>
            <person name="Singh A."/>
            <person name="Dalal V."/>
            <person name="Srivastava S."/>
            <person name="Dixit A."/>
            <person name="Pal A.K."/>
            <person name="Ghazi I.A."/>
            <person name="Yadav M."/>
            <person name="Pandit A."/>
            <person name="Bhargava A."/>
            <person name="Sureshbabu K."/>
            <person name="Batra K."/>
            <person name="Sharma T.R."/>
            <person name="Mohapatra T."/>
            <person name="Singh N.K."/>
            <person name="Messing J."/>
            <person name="Nelson A.B."/>
            <person name="Fuks G."/>
            <person name="Kavchok S."/>
            <person name="Keizer G."/>
            <person name="Linton E."/>
            <person name="Llaca V."/>
            <person name="Song R."/>
            <person name="Tanyolac B."/>
            <person name="Young S."/>
            <person name="Ho-Il K."/>
            <person name="Hahn J.H."/>
            <person name="Sangsakoo G."/>
            <person name="Vanavichit A."/>
            <person name="de Mattos Luiz.A.T."/>
            <person name="Zimmer P.D."/>
            <person name="Malone G."/>
            <person name="Dellagostin O."/>
            <person name="de Oliveira A.C."/>
            <person name="Bevan M."/>
            <person name="Bancroft I."/>
            <person name="Minx P."/>
            <person name="Cordum H."/>
            <person name="Wilson R."/>
            <person name="Cheng Z."/>
            <person name="Jin W."/>
            <person name="Jiang J."/>
            <person name="Leong S.A."/>
            <person name="Iwama H."/>
            <person name="Gojobori T."/>
            <person name="Itoh T."/>
            <person name="Niimura Y."/>
            <person name="Fujii Y."/>
            <person name="Habara T."/>
            <person name="Sakai H."/>
            <person name="Sato Y."/>
            <person name="Wilson G."/>
            <person name="Kumar K."/>
            <person name="McCouch S."/>
            <person name="Juretic N."/>
            <person name="Hoen D."/>
            <person name="Wright S."/>
            <person name="Bruskiewich R."/>
            <person name="Bureau T."/>
            <person name="Miyao A."/>
            <person name="Hirochika H."/>
            <person name="Nishikawa T."/>
            <person name="Kadowaki K."/>
            <person name="Sugiura M."/>
            <person name="Burr B."/>
            <person name="Sasaki T."/>
        </authorList>
    </citation>
    <scope>NUCLEOTIDE SEQUENCE [LARGE SCALE GENOMIC DNA]</scope>
    <source>
        <strain evidence="3">cv. Nipponbare</strain>
    </source>
</reference>
<evidence type="ECO:0000313" key="1">
    <source>
        <dbReference type="EMBL" id="BAD44896.1"/>
    </source>
</evidence>
<dbReference type="AlphaFoldDB" id="A0A0P0V1E4"/>